<sequence length="60" mass="6478">MADCSPEGKAGPHDVLASIIHAMAPEILEKASGELMKSLQERGLNAKGELFSYDPRTTKH</sequence>
<name>A0A1X3J203_ECOLX</name>
<accession>A0A1X3J203</accession>
<protein>
    <submittedName>
        <fullName evidence="1">Uncharacterized protein</fullName>
    </submittedName>
</protein>
<dbReference type="Proteomes" id="UP000193942">
    <property type="component" value="Unassembled WGS sequence"/>
</dbReference>
<evidence type="ECO:0000313" key="1">
    <source>
        <dbReference type="EMBL" id="OSK94389.1"/>
    </source>
</evidence>
<dbReference type="EMBL" id="ADIZ01000017">
    <property type="protein sequence ID" value="OSK94389.1"/>
    <property type="molecule type" value="Genomic_DNA"/>
</dbReference>
<reference evidence="1 2" key="1">
    <citation type="submission" date="2010-04" db="EMBL/GenBank/DDBJ databases">
        <title>The Genome Sequence of Escherichia coli TA447.</title>
        <authorList>
            <consortium name="The Broad Institute Genome Sequencing Platform"/>
            <consortium name="The Broad Institute Genome Sequencing Center for Infectious Disease"/>
            <person name="Feldgarden M."/>
            <person name="Gordon D.M."/>
            <person name="Johnson J.R."/>
            <person name="Johnston B.D."/>
            <person name="Young S."/>
            <person name="Zeng Q."/>
            <person name="Koehrsen M."/>
            <person name="Alvarado L."/>
            <person name="Berlin A.M."/>
            <person name="Borenstein D."/>
            <person name="Chapman S.B."/>
            <person name="Chen Z."/>
            <person name="Engels R."/>
            <person name="Freedman E."/>
            <person name="Gellesch M."/>
            <person name="Goldberg J."/>
            <person name="Griggs A."/>
            <person name="Gujja S."/>
            <person name="Heilman E.R."/>
            <person name="Heiman D.I."/>
            <person name="Hepburn T.A."/>
            <person name="Howarth C."/>
            <person name="Jen D."/>
            <person name="Larson L."/>
            <person name="Mehta T."/>
            <person name="Park D."/>
            <person name="Pearson M."/>
            <person name="Richards J."/>
            <person name="Roberts A."/>
            <person name="Saif S."/>
            <person name="Shea T.D."/>
            <person name="Shenoy N."/>
            <person name="Sisk P."/>
            <person name="Stolte C."/>
            <person name="Sykes S.N."/>
            <person name="Walk T."/>
            <person name="White J."/>
            <person name="Yandava C."/>
            <person name="Haas B."/>
            <person name="Henn M.R."/>
            <person name="Nusbaum C."/>
            <person name="Birren B."/>
        </authorList>
    </citation>
    <scope>NUCLEOTIDE SEQUENCE [LARGE SCALE GENOMIC DNA]</scope>
    <source>
        <strain evidence="1 2">TA447</strain>
    </source>
</reference>
<dbReference type="RefSeq" id="WP_249534109.1">
    <property type="nucleotide sequence ID" value="NZ_ADIZ01000017.1"/>
</dbReference>
<gene>
    <name evidence="1" type="ORF">ECXG_03254</name>
</gene>
<evidence type="ECO:0000313" key="2">
    <source>
        <dbReference type="Proteomes" id="UP000193942"/>
    </source>
</evidence>
<dbReference type="AlphaFoldDB" id="A0A1X3J203"/>
<proteinExistence type="predicted"/>
<organism evidence="1 2">
    <name type="scientific">Escherichia coli TA447</name>
    <dbReference type="NCBI Taxonomy" id="656447"/>
    <lineage>
        <taxon>Bacteria</taxon>
        <taxon>Pseudomonadati</taxon>
        <taxon>Pseudomonadota</taxon>
        <taxon>Gammaproteobacteria</taxon>
        <taxon>Enterobacterales</taxon>
        <taxon>Enterobacteriaceae</taxon>
        <taxon>Escherichia</taxon>
    </lineage>
</organism>
<comment type="caution">
    <text evidence="1">The sequence shown here is derived from an EMBL/GenBank/DDBJ whole genome shotgun (WGS) entry which is preliminary data.</text>
</comment>